<evidence type="ECO:0000259" key="6">
    <source>
        <dbReference type="Pfam" id="PF04893"/>
    </source>
</evidence>
<feature type="transmembrane region" description="Helical" evidence="5">
    <location>
        <begin position="63"/>
        <end position="88"/>
    </location>
</feature>
<reference evidence="7" key="1">
    <citation type="submission" date="2022-10" db="EMBL/GenBank/DDBJ databases">
        <title>Chitiniphilus purpureus sp. nov., a novel chitin-degrading bacterium isolated from crawfish pond sediment.</title>
        <authorList>
            <person name="Li K."/>
        </authorList>
    </citation>
    <scope>NUCLEOTIDE SEQUENCE</scope>
    <source>
        <strain evidence="7">CD1</strain>
    </source>
</reference>
<feature type="transmembrane region" description="Helical" evidence="5">
    <location>
        <begin position="167"/>
        <end position="188"/>
    </location>
</feature>
<dbReference type="Pfam" id="PF04893">
    <property type="entry name" value="Yip1"/>
    <property type="match status" value="1"/>
</dbReference>
<evidence type="ECO:0000256" key="3">
    <source>
        <dbReference type="ARBA" id="ARBA00022989"/>
    </source>
</evidence>
<name>A0ABY6DRQ3_9NEIS</name>
<proteinExistence type="predicted"/>
<dbReference type="Proteomes" id="UP001061302">
    <property type="component" value="Chromosome"/>
</dbReference>
<feature type="transmembrane region" description="Helical" evidence="5">
    <location>
        <begin position="123"/>
        <end position="146"/>
    </location>
</feature>
<dbReference type="EMBL" id="CP106753">
    <property type="protein sequence ID" value="UXY17049.1"/>
    <property type="molecule type" value="Genomic_DNA"/>
</dbReference>
<feature type="transmembrane region" description="Helical" evidence="5">
    <location>
        <begin position="100"/>
        <end position="117"/>
    </location>
</feature>
<gene>
    <name evidence="7" type="ORF">N8I74_08575</name>
</gene>
<evidence type="ECO:0000256" key="1">
    <source>
        <dbReference type="ARBA" id="ARBA00004141"/>
    </source>
</evidence>
<protein>
    <recommendedName>
        <fullName evidence="6">Yip1 domain-containing protein</fullName>
    </recommendedName>
</protein>
<keyword evidence="4 5" id="KW-0472">Membrane</keyword>
<dbReference type="RefSeq" id="WP_263126477.1">
    <property type="nucleotide sequence ID" value="NZ_CP106753.1"/>
</dbReference>
<evidence type="ECO:0000256" key="2">
    <source>
        <dbReference type="ARBA" id="ARBA00022692"/>
    </source>
</evidence>
<evidence type="ECO:0000256" key="4">
    <source>
        <dbReference type="ARBA" id="ARBA00023136"/>
    </source>
</evidence>
<dbReference type="InterPro" id="IPR006977">
    <property type="entry name" value="Yip1_dom"/>
</dbReference>
<accession>A0ABY6DRQ3</accession>
<evidence type="ECO:0000313" key="7">
    <source>
        <dbReference type="EMBL" id="UXY17049.1"/>
    </source>
</evidence>
<organism evidence="7 8">
    <name type="scientific">Chitiniphilus purpureus</name>
    <dbReference type="NCBI Taxonomy" id="2981137"/>
    <lineage>
        <taxon>Bacteria</taxon>
        <taxon>Pseudomonadati</taxon>
        <taxon>Pseudomonadota</taxon>
        <taxon>Betaproteobacteria</taxon>
        <taxon>Neisseriales</taxon>
        <taxon>Chitinibacteraceae</taxon>
        <taxon>Chitiniphilus</taxon>
    </lineage>
</organism>
<feature type="domain" description="Yip1" evidence="6">
    <location>
        <begin position="10"/>
        <end position="157"/>
    </location>
</feature>
<sequence length="190" mass="20687">MKLADYSQMFVSFHQGWDELRATHPHARAVFFKLVLPLSLLPALMILYAGMRSGGYYAPALGLSGWAMLAAIFLAAELATVVLMGWVVHRLTARQVDSSSFDHGFLLAAIAAVPMWLSSLTLFVPNLGFNIACAVLGLLAACALVYHGVPTMAGYERRDEVRDLTYLVMWIGAGAWAILSILVLVPMMNG</sequence>
<evidence type="ECO:0000313" key="8">
    <source>
        <dbReference type="Proteomes" id="UP001061302"/>
    </source>
</evidence>
<evidence type="ECO:0000256" key="5">
    <source>
        <dbReference type="SAM" id="Phobius"/>
    </source>
</evidence>
<keyword evidence="3 5" id="KW-1133">Transmembrane helix</keyword>
<feature type="transmembrane region" description="Helical" evidence="5">
    <location>
        <begin position="30"/>
        <end position="51"/>
    </location>
</feature>
<comment type="subcellular location">
    <subcellularLocation>
        <location evidence="1">Membrane</location>
        <topology evidence="1">Multi-pass membrane protein</topology>
    </subcellularLocation>
</comment>
<keyword evidence="8" id="KW-1185">Reference proteome</keyword>
<keyword evidence="2 5" id="KW-0812">Transmembrane</keyword>